<reference evidence="2 3" key="1">
    <citation type="submission" date="2011-02" db="EMBL/GenBank/DDBJ databases">
        <authorList>
            <person name="Weinstock G."/>
            <person name="Sodergren E."/>
            <person name="Clifton S."/>
            <person name="Fulton L."/>
            <person name="Fulton B."/>
            <person name="Courtney L."/>
            <person name="Fronick C."/>
            <person name="Harrison M."/>
            <person name="Strong C."/>
            <person name="Farmer C."/>
            <person name="Delahaunty K."/>
            <person name="Markovic C."/>
            <person name="Hall O."/>
            <person name="Minx P."/>
            <person name="Tomlinson C."/>
            <person name="Mitreva M."/>
            <person name="Hou S."/>
            <person name="Chen J."/>
            <person name="Wollam A."/>
            <person name="Pepin K.H."/>
            <person name="Johnson M."/>
            <person name="Bhonagiri V."/>
            <person name="Zhang X."/>
            <person name="Suruliraj S."/>
            <person name="Warren W."/>
            <person name="Chinwalla A."/>
            <person name="Mardis E.R."/>
            <person name="Wilson R.K."/>
        </authorList>
    </citation>
    <scope>NUCLEOTIDE SEQUENCE [LARGE SCALE GENOMIC DNA]</scope>
    <source>
        <strain evidence="2 3">YIT 12057</strain>
    </source>
</reference>
<proteinExistence type="predicted"/>
<evidence type="ECO:0000256" key="1">
    <source>
        <dbReference type="SAM" id="MobiDB-lite"/>
    </source>
</evidence>
<comment type="caution">
    <text evidence="2">The sequence shown here is derived from an EMBL/GenBank/DDBJ whole genome shotgun (WGS) entry which is preliminary data.</text>
</comment>
<sequence length="53" mass="6201">MILVFFSDINGTRDKEPYPKKRKPEKKQKGKGKQFTPPLLFHGNYRLAVVIKI</sequence>
<dbReference type="AlphaFoldDB" id="F3PVY1"/>
<evidence type="ECO:0000313" key="2">
    <source>
        <dbReference type="EMBL" id="EGF52696.1"/>
    </source>
</evidence>
<feature type="region of interest" description="Disordered" evidence="1">
    <location>
        <begin position="1"/>
        <end position="37"/>
    </location>
</feature>
<protein>
    <submittedName>
        <fullName evidence="2">Uncharacterized protein</fullName>
    </submittedName>
</protein>
<dbReference type="HOGENOM" id="CLU_3058475_0_0_10"/>
<dbReference type="STRING" id="763034.HMPREF9446_02912"/>
<dbReference type="Proteomes" id="UP000003416">
    <property type="component" value="Unassembled WGS sequence"/>
</dbReference>
<feature type="compositionally biased region" description="Basic residues" evidence="1">
    <location>
        <begin position="20"/>
        <end position="32"/>
    </location>
</feature>
<organism evidence="2 3">
    <name type="scientific">Bacteroides fluxus YIT 12057</name>
    <dbReference type="NCBI Taxonomy" id="763034"/>
    <lineage>
        <taxon>Bacteria</taxon>
        <taxon>Pseudomonadati</taxon>
        <taxon>Bacteroidota</taxon>
        <taxon>Bacteroidia</taxon>
        <taxon>Bacteroidales</taxon>
        <taxon>Bacteroidaceae</taxon>
        <taxon>Bacteroides</taxon>
    </lineage>
</organism>
<gene>
    <name evidence="2" type="ORF">HMPREF9446_02912</name>
</gene>
<evidence type="ECO:0000313" key="3">
    <source>
        <dbReference type="Proteomes" id="UP000003416"/>
    </source>
</evidence>
<name>F3PVY1_9BACE</name>
<keyword evidence="3" id="KW-1185">Reference proteome</keyword>
<dbReference type="EMBL" id="AFBN01000089">
    <property type="protein sequence ID" value="EGF52696.1"/>
    <property type="molecule type" value="Genomic_DNA"/>
</dbReference>
<accession>F3PVY1</accession>